<name>A0AAX3BB81_9SPIR</name>
<reference evidence="3" key="1">
    <citation type="submission" date="2021-04" db="EMBL/GenBank/DDBJ databases">
        <authorList>
            <person name="Postec A."/>
        </authorList>
    </citation>
    <scope>NUCLEOTIDE SEQUENCE</scope>
    <source>
        <strain evidence="3">F1F22</strain>
    </source>
</reference>
<proteinExistence type="predicted"/>
<dbReference type="InterPro" id="IPR052048">
    <property type="entry name" value="ST_Response_Regulator"/>
</dbReference>
<keyword evidence="1" id="KW-0597">Phosphoprotein</keyword>
<dbReference type="Pfam" id="PF00072">
    <property type="entry name" value="Response_reg"/>
    <property type="match status" value="1"/>
</dbReference>
<dbReference type="CDD" id="cd17542">
    <property type="entry name" value="REC_CheY"/>
    <property type="match status" value="1"/>
</dbReference>
<protein>
    <submittedName>
        <fullName evidence="3">Response regulator</fullName>
    </submittedName>
</protein>
<feature type="domain" description="Response regulatory" evidence="2">
    <location>
        <begin position="22"/>
        <end position="139"/>
    </location>
</feature>
<sequence>MAIIFDENGLPTGRKVGGGHYRVLIVDDSQFVIKHLSQIFMSRDFEIAGTATNGREGVELYKQLYPNVDLVTLDITMPEMDGIEALKEIKAIDPNATVVMVTAIGTAEAVKEAIKLGAKGYLVKPIDREKVIERLAQILK</sequence>
<dbReference type="SUPFAM" id="SSF52172">
    <property type="entry name" value="CheY-like"/>
    <property type="match status" value="1"/>
</dbReference>
<dbReference type="AlphaFoldDB" id="A0AAX3BB81"/>
<evidence type="ECO:0000313" key="3">
    <source>
        <dbReference type="EMBL" id="URA09520.1"/>
    </source>
</evidence>
<keyword evidence="4" id="KW-1185">Reference proteome</keyword>
<dbReference type="KEGG" id="taqu:KDW03_08480"/>
<feature type="modified residue" description="4-aspartylphosphate" evidence="1">
    <location>
        <position position="74"/>
    </location>
</feature>
<dbReference type="PROSITE" id="PS50110">
    <property type="entry name" value="RESPONSE_REGULATORY"/>
    <property type="match status" value="1"/>
</dbReference>
<evidence type="ECO:0000256" key="1">
    <source>
        <dbReference type="PROSITE-ProRule" id="PRU00169"/>
    </source>
</evidence>
<reference evidence="3" key="2">
    <citation type="submission" date="2022-06" db="EMBL/GenBank/DDBJ databases">
        <title>Thermospira aquatica gen. nov., sp. nov.</title>
        <authorList>
            <person name="Ben Ali Gam Z."/>
            <person name="Labat M."/>
        </authorList>
    </citation>
    <scope>NUCLEOTIDE SEQUENCE</scope>
    <source>
        <strain evidence="3">F1F22</strain>
    </source>
</reference>
<accession>A0AAX3BB81</accession>
<dbReference type="PANTHER" id="PTHR43228:SF1">
    <property type="entry name" value="TWO-COMPONENT RESPONSE REGULATOR ARR22"/>
    <property type="match status" value="1"/>
</dbReference>
<dbReference type="Proteomes" id="UP001056539">
    <property type="component" value="Chromosome"/>
</dbReference>
<dbReference type="Gene3D" id="3.40.50.2300">
    <property type="match status" value="1"/>
</dbReference>
<dbReference type="PANTHER" id="PTHR43228">
    <property type="entry name" value="TWO-COMPONENT RESPONSE REGULATOR"/>
    <property type="match status" value="1"/>
</dbReference>
<dbReference type="EMBL" id="CP073355">
    <property type="protein sequence ID" value="URA09520.1"/>
    <property type="molecule type" value="Genomic_DNA"/>
</dbReference>
<dbReference type="SMART" id="SM00448">
    <property type="entry name" value="REC"/>
    <property type="match status" value="1"/>
</dbReference>
<dbReference type="InterPro" id="IPR011006">
    <property type="entry name" value="CheY-like_superfamily"/>
</dbReference>
<dbReference type="GO" id="GO:0000160">
    <property type="term" value="P:phosphorelay signal transduction system"/>
    <property type="evidence" value="ECO:0007669"/>
    <property type="project" value="InterPro"/>
</dbReference>
<organism evidence="3 4">
    <name type="scientific">Thermospira aquatica</name>
    <dbReference type="NCBI Taxonomy" id="2828656"/>
    <lineage>
        <taxon>Bacteria</taxon>
        <taxon>Pseudomonadati</taxon>
        <taxon>Spirochaetota</taxon>
        <taxon>Spirochaetia</taxon>
        <taxon>Brevinematales</taxon>
        <taxon>Thermospiraceae</taxon>
        <taxon>Thermospira</taxon>
    </lineage>
</organism>
<dbReference type="InterPro" id="IPR001789">
    <property type="entry name" value="Sig_transdc_resp-reg_receiver"/>
</dbReference>
<evidence type="ECO:0000313" key="4">
    <source>
        <dbReference type="Proteomes" id="UP001056539"/>
    </source>
</evidence>
<evidence type="ECO:0000259" key="2">
    <source>
        <dbReference type="PROSITE" id="PS50110"/>
    </source>
</evidence>
<gene>
    <name evidence="3" type="ORF">KDW03_08480</name>
</gene>
<dbReference type="RefSeq" id="WP_271434652.1">
    <property type="nucleotide sequence ID" value="NZ_CP073355.1"/>
</dbReference>